<dbReference type="Gramene" id="TKW35180">
    <property type="protein sequence ID" value="TKW35180"/>
    <property type="gene ID" value="SEVIR_2G354901v2"/>
</dbReference>
<dbReference type="SUPFAM" id="SSF52047">
    <property type="entry name" value="RNI-like"/>
    <property type="match status" value="1"/>
</dbReference>
<proteinExistence type="predicted"/>
<dbReference type="Gramene" id="TKW35179">
    <property type="protein sequence ID" value="TKW35179"/>
    <property type="gene ID" value="SEVIR_2G354901v2"/>
</dbReference>
<evidence type="ECO:0008006" key="3">
    <source>
        <dbReference type="Google" id="ProtNLM"/>
    </source>
</evidence>
<accession>A0A4U6W3K7</accession>
<dbReference type="EMBL" id="CM016553">
    <property type="protein sequence ID" value="TKW35179.1"/>
    <property type="molecule type" value="Genomic_DNA"/>
</dbReference>
<dbReference type="Gene3D" id="3.80.10.10">
    <property type="entry name" value="Ribonuclease Inhibitor"/>
    <property type="match status" value="1"/>
</dbReference>
<dbReference type="EMBL" id="CM016553">
    <property type="protein sequence ID" value="TKW35180.1"/>
    <property type="molecule type" value="Genomic_DNA"/>
</dbReference>
<organism evidence="1 2">
    <name type="scientific">Setaria viridis</name>
    <name type="common">Green bristlegrass</name>
    <name type="synonym">Setaria italica subsp. viridis</name>
    <dbReference type="NCBI Taxonomy" id="4556"/>
    <lineage>
        <taxon>Eukaryota</taxon>
        <taxon>Viridiplantae</taxon>
        <taxon>Streptophyta</taxon>
        <taxon>Embryophyta</taxon>
        <taxon>Tracheophyta</taxon>
        <taxon>Spermatophyta</taxon>
        <taxon>Magnoliopsida</taxon>
        <taxon>Liliopsida</taxon>
        <taxon>Poales</taxon>
        <taxon>Poaceae</taxon>
        <taxon>PACMAD clade</taxon>
        <taxon>Panicoideae</taxon>
        <taxon>Panicodae</taxon>
        <taxon>Paniceae</taxon>
        <taxon>Cenchrinae</taxon>
        <taxon>Setaria</taxon>
    </lineage>
</organism>
<evidence type="ECO:0000313" key="2">
    <source>
        <dbReference type="Proteomes" id="UP000298652"/>
    </source>
</evidence>
<gene>
    <name evidence="1" type="ORF">SEVIR_2G354901v2</name>
</gene>
<keyword evidence="2" id="KW-1185">Reference proteome</keyword>
<dbReference type="PANTHER" id="PTHR34709">
    <property type="entry name" value="OS10G0396666 PROTEIN"/>
    <property type="match status" value="1"/>
</dbReference>
<evidence type="ECO:0000313" key="1">
    <source>
        <dbReference type="EMBL" id="TKW35179.1"/>
    </source>
</evidence>
<protein>
    <recommendedName>
        <fullName evidence="3">FBD domain-containing protein</fullName>
    </recommendedName>
</protein>
<reference evidence="1 2" key="1">
    <citation type="submission" date="2019-03" db="EMBL/GenBank/DDBJ databases">
        <title>WGS assembly of Setaria viridis.</title>
        <authorList>
            <person name="Huang P."/>
            <person name="Jenkins J."/>
            <person name="Grimwood J."/>
            <person name="Barry K."/>
            <person name="Healey A."/>
            <person name="Mamidi S."/>
            <person name="Sreedasyam A."/>
            <person name="Shu S."/>
            <person name="Feldman M."/>
            <person name="Wu J."/>
            <person name="Yu Y."/>
            <person name="Chen C."/>
            <person name="Johnson J."/>
            <person name="Rokhsar D."/>
            <person name="Baxter I."/>
            <person name="Schmutz J."/>
            <person name="Brutnell T."/>
            <person name="Kellogg E."/>
        </authorList>
    </citation>
    <scope>NUCLEOTIDE SEQUENCE [LARGE SCALE GENOMIC DNA]</scope>
    <source>
        <strain evidence="2">cv. A10</strain>
    </source>
</reference>
<dbReference type="AlphaFoldDB" id="A0A4U6W3K7"/>
<dbReference type="InterPro" id="IPR055312">
    <property type="entry name" value="FBL15-like"/>
</dbReference>
<dbReference type="PANTHER" id="PTHR34709:SF70">
    <property type="entry name" value="F-BOX DOMAIN-CONTAINING PROTEIN"/>
    <property type="match status" value="1"/>
</dbReference>
<dbReference type="InterPro" id="IPR032675">
    <property type="entry name" value="LRR_dom_sf"/>
</dbReference>
<sequence length="198" mass="21573">MERVVESVSVSVMAPGPLCPLTLPRGLRANSITLVPSGISFQHGPLVLPGPDAPTSFGALTELSLSRVRLQERVRPLGELLSSCCPRLRKLRLSKVSGGLRLWPLVLHLDMLEELVVDRVESFNKLQVVSANLRVLGVHSCFGSVSQWGIYTVVEISAPRLEAVGWSGFLPSAEAPQLPERQSLHPASVWSPFLLARE</sequence>
<dbReference type="Proteomes" id="UP000298652">
    <property type="component" value="Chromosome 2"/>
</dbReference>
<name>A0A4U6W3K7_SETVI</name>